<name>A0A193GBF9_9BORD</name>
<gene>
    <name evidence="2" type="ORF">BAU07_06425</name>
</gene>
<dbReference type="EMBL" id="CP016172">
    <property type="protein sequence ID" value="ANN76796.1"/>
    <property type="molecule type" value="Genomic_DNA"/>
</dbReference>
<evidence type="ECO:0000313" key="2">
    <source>
        <dbReference type="EMBL" id="ANN76796.1"/>
    </source>
</evidence>
<feature type="region of interest" description="Disordered" evidence="1">
    <location>
        <begin position="1"/>
        <end position="20"/>
    </location>
</feature>
<protein>
    <submittedName>
        <fullName evidence="2">Uncharacterized protein</fullName>
    </submittedName>
</protein>
<reference evidence="2 3" key="1">
    <citation type="submission" date="2016-06" db="EMBL/GenBank/DDBJ databases">
        <title>Complete genome sequences of Bordetella bronchialis and Bordetella flabilis.</title>
        <authorList>
            <person name="LiPuma J.J."/>
            <person name="Spilker T."/>
        </authorList>
    </citation>
    <scope>NUCLEOTIDE SEQUENCE [LARGE SCALE GENOMIC DNA]</scope>
    <source>
        <strain evidence="2 3">AU10664</strain>
    </source>
</reference>
<dbReference type="AlphaFoldDB" id="A0A193GBF9"/>
<sequence length="189" mass="20947">MTIPRKAHAAQYQGSNHDEVDAVARKAKPAGYSPSFSSIHTTPDGISVPQGHWLVIDDQGGANVYPDHVYQALYGTESNPFGNMSKQDAERLARMQEVELGDNDRPAGAREVGTRELIDQLRYHFRKVGELMPLLNPEKMKSTVVMDGQEMTMAECVGIVQSTFARTMDFFEKEAQAKGKIGPRKGDLH</sequence>
<dbReference type="Proteomes" id="UP000091926">
    <property type="component" value="Chromosome"/>
</dbReference>
<evidence type="ECO:0000313" key="3">
    <source>
        <dbReference type="Proteomes" id="UP000091926"/>
    </source>
</evidence>
<evidence type="ECO:0000256" key="1">
    <source>
        <dbReference type="SAM" id="MobiDB-lite"/>
    </source>
</evidence>
<dbReference type="KEGG" id="bfz:BAU07_06425"/>
<keyword evidence="3" id="KW-1185">Reference proteome</keyword>
<dbReference type="RefSeq" id="WP_066655110.1">
    <property type="nucleotide sequence ID" value="NZ_CBCSCL010000017.1"/>
</dbReference>
<organism evidence="2 3">
    <name type="scientific">Bordetella flabilis</name>
    <dbReference type="NCBI Taxonomy" id="463014"/>
    <lineage>
        <taxon>Bacteria</taxon>
        <taxon>Pseudomonadati</taxon>
        <taxon>Pseudomonadota</taxon>
        <taxon>Betaproteobacteria</taxon>
        <taxon>Burkholderiales</taxon>
        <taxon>Alcaligenaceae</taxon>
        <taxon>Bordetella</taxon>
    </lineage>
</organism>
<dbReference type="STRING" id="463014.BAU07_06425"/>
<proteinExistence type="predicted"/>
<accession>A0A193GBF9</accession>